<dbReference type="Gene3D" id="3.40.30.10">
    <property type="entry name" value="Glutaredoxin"/>
    <property type="match status" value="1"/>
</dbReference>
<dbReference type="EMBL" id="LR778175">
    <property type="protein sequence ID" value="CAB1277532.1"/>
    <property type="molecule type" value="Genomic_DNA"/>
</dbReference>
<dbReference type="SUPFAM" id="SSF52833">
    <property type="entry name" value="Thioredoxin-like"/>
    <property type="match status" value="1"/>
</dbReference>
<protein>
    <recommendedName>
        <fullName evidence="4">Thioredoxin domain-containing protein</fullName>
    </recommendedName>
</protein>
<name>A0A7G1QBY2_9GAMM</name>
<organism evidence="2 3">
    <name type="scientific">Candidatus Nitrosacidococcus tergens</name>
    <dbReference type="NCBI Taxonomy" id="553981"/>
    <lineage>
        <taxon>Bacteria</taxon>
        <taxon>Pseudomonadati</taxon>
        <taxon>Pseudomonadota</taxon>
        <taxon>Gammaproteobacteria</taxon>
        <taxon>Chromatiales</taxon>
        <taxon>Chromatiaceae</taxon>
        <taxon>Candidatus Nitrosacidococcus</taxon>
    </lineage>
</organism>
<evidence type="ECO:0000313" key="2">
    <source>
        <dbReference type="EMBL" id="CAB1277532.1"/>
    </source>
</evidence>
<accession>A0A7G1QBY2</accession>
<keyword evidence="3" id="KW-1185">Reference proteome</keyword>
<sequence length="225" mass="26052">MENEQESKIDTLVDTNTTVKKEVKTKESRLIILAILTISILPVIISWWMYKNFQDGEVKTSNYGELIIPSVPLKDGFFIDGLSKKDLSTDDIFKGIWTLVIFEPAGCDDQCHNLLNKVRQIRLALGNKYMYRVRRLWIADDINTLQQQKDWIDNEHPDLIVAVEKDQEHALIKQFILPHAQNPAGDQRIYIVDPLKNIMMSYPSEEDSKHILKDIKRLLIVSYIG</sequence>
<feature type="transmembrane region" description="Helical" evidence="1">
    <location>
        <begin position="30"/>
        <end position="50"/>
    </location>
</feature>
<proteinExistence type="predicted"/>
<keyword evidence="1" id="KW-0472">Membrane</keyword>
<dbReference type="Proteomes" id="UP000516072">
    <property type="component" value="Chromosome"/>
</dbReference>
<dbReference type="KEGG" id="ntg:NSCAC_1715"/>
<evidence type="ECO:0008006" key="4">
    <source>
        <dbReference type="Google" id="ProtNLM"/>
    </source>
</evidence>
<keyword evidence="1" id="KW-1133">Transmembrane helix</keyword>
<gene>
    <name evidence="2" type="ORF">NSCAC_1715</name>
</gene>
<dbReference type="AlphaFoldDB" id="A0A7G1QBY2"/>
<dbReference type="RefSeq" id="WP_197744358.1">
    <property type="nucleotide sequence ID" value="NZ_LR778175.1"/>
</dbReference>
<dbReference type="InterPro" id="IPR036249">
    <property type="entry name" value="Thioredoxin-like_sf"/>
</dbReference>
<reference evidence="2 3" key="1">
    <citation type="submission" date="2020-03" db="EMBL/GenBank/DDBJ databases">
        <authorList>
            <person name="Picone N."/>
        </authorList>
    </citation>
    <scope>NUCLEOTIDE SEQUENCE [LARGE SCALE GENOMIC DNA]</scope>
    <source>
        <strain evidence="2">NSCAC1</strain>
    </source>
</reference>
<keyword evidence="1" id="KW-0812">Transmembrane</keyword>
<evidence type="ECO:0000313" key="3">
    <source>
        <dbReference type="Proteomes" id="UP000516072"/>
    </source>
</evidence>
<evidence type="ECO:0000256" key="1">
    <source>
        <dbReference type="SAM" id="Phobius"/>
    </source>
</evidence>